<dbReference type="InterPro" id="IPR047288">
    <property type="entry name" value="Tudor_SGF29_rpt1"/>
</dbReference>
<dbReference type="PROSITE" id="PS51518">
    <property type="entry name" value="SGF29_C"/>
    <property type="match status" value="1"/>
</dbReference>
<evidence type="ECO:0000256" key="2">
    <source>
        <dbReference type="ARBA" id="ARBA00022853"/>
    </source>
</evidence>
<dbReference type="Gene3D" id="2.30.30.140">
    <property type="match status" value="2"/>
</dbReference>
<evidence type="ECO:0000256" key="3">
    <source>
        <dbReference type="ARBA" id="ARBA00023015"/>
    </source>
</evidence>
<dbReference type="SUPFAM" id="SSF50447">
    <property type="entry name" value="Translation proteins"/>
    <property type="match status" value="1"/>
</dbReference>
<dbReference type="GO" id="GO:0003924">
    <property type="term" value="F:GTPase activity"/>
    <property type="evidence" value="ECO:0007669"/>
    <property type="project" value="InterPro"/>
</dbReference>
<organism evidence="8 9">
    <name type="scientific">Camellia sinensis</name>
    <name type="common">Tea plant</name>
    <name type="synonym">Thea sinensis</name>
    <dbReference type="NCBI Taxonomy" id="4442"/>
    <lineage>
        <taxon>Eukaryota</taxon>
        <taxon>Viridiplantae</taxon>
        <taxon>Streptophyta</taxon>
        <taxon>Embryophyta</taxon>
        <taxon>Tracheophyta</taxon>
        <taxon>Spermatophyta</taxon>
        <taxon>Magnoliopsida</taxon>
        <taxon>eudicotyledons</taxon>
        <taxon>Gunneridae</taxon>
        <taxon>Pentapetalae</taxon>
        <taxon>asterids</taxon>
        <taxon>Ericales</taxon>
        <taxon>Theaceae</taxon>
        <taxon>Camellia</taxon>
    </lineage>
</organism>
<evidence type="ECO:0000313" key="8">
    <source>
        <dbReference type="EMBL" id="KAF5958820.1"/>
    </source>
</evidence>
<dbReference type="InterPro" id="IPR009000">
    <property type="entry name" value="Transl_B-barrel_sf"/>
</dbReference>
<dbReference type="EMBL" id="JACBKZ010000002">
    <property type="protein sequence ID" value="KAF5958820.1"/>
    <property type="molecule type" value="Genomic_DNA"/>
</dbReference>
<dbReference type="AlphaFoldDB" id="A0A7J7I174"/>
<accession>A0A7J7I174</accession>
<dbReference type="Pfam" id="PF07039">
    <property type="entry name" value="SGF29_Tudor"/>
    <property type="match status" value="1"/>
</dbReference>
<dbReference type="InterPro" id="IPR000795">
    <property type="entry name" value="T_Tr_GTP-bd_dom"/>
</dbReference>
<comment type="subcellular location">
    <subcellularLocation>
        <location evidence="1">Nucleus</location>
    </subcellularLocation>
</comment>
<dbReference type="GO" id="GO:0009651">
    <property type="term" value="P:response to salt stress"/>
    <property type="evidence" value="ECO:0007669"/>
    <property type="project" value="UniProtKB-ARBA"/>
</dbReference>
<evidence type="ECO:0000256" key="5">
    <source>
        <dbReference type="ARBA" id="ARBA00023242"/>
    </source>
</evidence>
<evidence type="ECO:0000256" key="6">
    <source>
        <dbReference type="SAM" id="MobiDB-lite"/>
    </source>
</evidence>
<dbReference type="CDD" id="cd20394">
    <property type="entry name" value="Tudor_SGF29_rpt2"/>
    <property type="match status" value="1"/>
</dbReference>
<keyword evidence="5" id="KW-0539">Nucleus</keyword>
<evidence type="ECO:0000259" key="7">
    <source>
        <dbReference type="PROSITE" id="PS51518"/>
    </source>
</evidence>
<dbReference type="CDD" id="cd20393">
    <property type="entry name" value="Tudor_SGF29_rpt1"/>
    <property type="match status" value="1"/>
</dbReference>
<dbReference type="PANTHER" id="PTHR21539:SF0">
    <property type="entry name" value="SAGA-ASSOCIATED FACTOR 29"/>
    <property type="match status" value="1"/>
</dbReference>
<dbReference type="InterPro" id="IPR010750">
    <property type="entry name" value="SGF29_tudor-like_dom"/>
</dbReference>
<gene>
    <name evidence="8" type="ORF">HYC85_006045</name>
</gene>
<dbReference type="Proteomes" id="UP000593564">
    <property type="component" value="Unassembled WGS sequence"/>
</dbReference>
<keyword evidence="3" id="KW-0805">Transcription regulation</keyword>
<dbReference type="Gene3D" id="2.40.30.10">
    <property type="entry name" value="Translation factors"/>
    <property type="match status" value="1"/>
</dbReference>
<feature type="compositionally biased region" description="Basic and acidic residues" evidence="6">
    <location>
        <begin position="94"/>
        <end position="112"/>
    </location>
</feature>
<evidence type="ECO:0000313" key="9">
    <source>
        <dbReference type="Proteomes" id="UP000593564"/>
    </source>
</evidence>
<dbReference type="GO" id="GO:0005525">
    <property type="term" value="F:GTP binding"/>
    <property type="evidence" value="ECO:0007669"/>
    <property type="project" value="InterPro"/>
</dbReference>
<proteinExistence type="predicted"/>
<name>A0A7J7I174_CAMSI</name>
<dbReference type="InterPro" id="IPR027417">
    <property type="entry name" value="P-loop_NTPase"/>
</dbReference>
<dbReference type="PANTHER" id="PTHR21539">
    <property type="entry name" value="SAGA-ASSOCIATED FACTOR 29"/>
    <property type="match status" value="1"/>
</dbReference>
<comment type="caution">
    <text evidence="8">The sequence shown here is derived from an EMBL/GenBank/DDBJ whole genome shotgun (WGS) entry which is preliminary data.</text>
</comment>
<keyword evidence="4" id="KW-0804">Transcription</keyword>
<reference evidence="8 9" key="2">
    <citation type="submission" date="2020-07" db="EMBL/GenBank/DDBJ databases">
        <title>Genome assembly of wild tea tree DASZ reveals pedigree and selection history of tea varieties.</title>
        <authorList>
            <person name="Zhang W."/>
        </authorList>
    </citation>
    <scope>NUCLEOTIDE SEQUENCE [LARGE SCALE GENOMIC DNA]</scope>
    <source>
        <strain evidence="9">cv. G240</strain>
        <tissue evidence="8">Leaf</tissue>
    </source>
</reference>
<dbReference type="GO" id="GO:0005634">
    <property type="term" value="C:nucleus"/>
    <property type="evidence" value="ECO:0007669"/>
    <property type="project" value="UniProtKB-SubCell"/>
</dbReference>
<reference evidence="9" key="1">
    <citation type="journal article" date="2020" name="Nat. Commun.">
        <title>Genome assembly of wild tea tree DASZ reveals pedigree and selection history of tea varieties.</title>
        <authorList>
            <person name="Zhang W."/>
            <person name="Zhang Y."/>
            <person name="Qiu H."/>
            <person name="Guo Y."/>
            <person name="Wan H."/>
            <person name="Zhang X."/>
            <person name="Scossa F."/>
            <person name="Alseekh S."/>
            <person name="Zhang Q."/>
            <person name="Wang P."/>
            <person name="Xu L."/>
            <person name="Schmidt M.H."/>
            <person name="Jia X."/>
            <person name="Li D."/>
            <person name="Zhu A."/>
            <person name="Guo F."/>
            <person name="Chen W."/>
            <person name="Ni D."/>
            <person name="Usadel B."/>
            <person name="Fernie A.R."/>
            <person name="Wen W."/>
        </authorList>
    </citation>
    <scope>NUCLEOTIDE SEQUENCE [LARGE SCALE GENOMIC DNA]</scope>
    <source>
        <strain evidence="9">cv. G240</strain>
    </source>
</reference>
<feature type="region of interest" description="Disordered" evidence="6">
    <location>
        <begin position="83"/>
        <end position="118"/>
    </location>
</feature>
<dbReference type="GO" id="GO:0006325">
    <property type="term" value="P:chromatin organization"/>
    <property type="evidence" value="ECO:0007669"/>
    <property type="project" value="UniProtKB-KW"/>
</dbReference>
<sequence>MSSPDINGMMDNSKELDRLRKEQEDVLSEINKMHKKLQTTPEVVEKPGDNSLARLKMLYTQAKELSDSELTVSNQLLVQLDALMPSGPPGQQRRRIEGNEQKKKRMKADSDISRPTPSVRNHLDALASLKGEQVAARVTQENAEKDEWFVVKVIHFDRETREFEVLDEEPGDDEEGGGQRKYKLPWSHIIPFPKRNDPSGAQDFPTGKQVLAVYPSTTALYKATVVQPRKRKADDYVLEFDDDEEEDGSLPQRIVPFHRVVGLPEGHRQVNCPGHADYIKNMIIGAAQMDGIILVVSSTDSPMLQTKEHILLAKEVDLGFRGQIDKEELLELVELEVPKLLSSYEFPGDDVLIVSGSALLALDALMVNPNVFSITRRRTVATGRVERGRIKAGDNAAIVGLRETRTTTVTAVKMFSEDS</sequence>
<dbReference type="InterPro" id="IPR047287">
    <property type="entry name" value="Tudor_SGF29_rpt2"/>
</dbReference>
<evidence type="ECO:0000256" key="4">
    <source>
        <dbReference type="ARBA" id="ARBA00023163"/>
    </source>
</evidence>
<evidence type="ECO:0000256" key="1">
    <source>
        <dbReference type="ARBA" id="ARBA00004123"/>
    </source>
</evidence>
<protein>
    <recommendedName>
        <fullName evidence="7">SGF29 C-terminal domain-containing protein</fullName>
    </recommendedName>
</protein>
<keyword evidence="9" id="KW-1185">Reference proteome</keyword>
<dbReference type="GO" id="GO:0000124">
    <property type="term" value="C:SAGA complex"/>
    <property type="evidence" value="ECO:0007669"/>
    <property type="project" value="InterPro"/>
</dbReference>
<dbReference type="SUPFAM" id="SSF52540">
    <property type="entry name" value="P-loop containing nucleoside triphosphate hydrolases"/>
    <property type="match status" value="1"/>
</dbReference>
<keyword evidence="2" id="KW-0156">Chromatin regulator</keyword>
<dbReference type="FunFam" id="2.30.30.140:FF:000052">
    <property type="entry name" value="SAGA-associated factor 29 isoform X6"/>
    <property type="match status" value="1"/>
</dbReference>
<dbReference type="Gene3D" id="3.40.50.300">
    <property type="entry name" value="P-loop containing nucleotide triphosphate hydrolases"/>
    <property type="match status" value="1"/>
</dbReference>
<dbReference type="Pfam" id="PF00009">
    <property type="entry name" value="GTP_EFTU"/>
    <property type="match status" value="1"/>
</dbReference>
<dbReference type="InterPro" id="IPR037802">
    <property type="entry name" value="SGF29"/>
</dbReference>
<feature type="domain" description="SGF29 C-terminal" evidence="7">
    <location>
        <begin position="124"/>
        <end position="269"/>
    </location>
</feature>
<dbReference type="FunFam" id="2.30.30.140:FF:000061">
    <property type="entry name" value="SAGA-associated factor 29 isoform X6"/>
    <property type="match status" value="1"/>
</dbReference>